<sequence>MANSTLQEAYSLDTSKTFDEQFSKVSLEAIFTYVFAVSIWALESLMDQHQKDINAAITANAVCSIPWYHAQALAFQLGHSVEYNPETYRFEYPVIDEASRIIRYAAVRQLEVQGVTKLRIHASKAGKQALSSAELAAFSAYIRETGAVGIHYDIISQAPSQMSFTLQVTRDAMVIDQDGKRLNGNGKPVEEAISNYLSDGIIYGSVFNRTKLIDAIQAADGVKDVVIVQVRVGSDIDNGQNIESPSGAFTFNSTNSVITYMV</sequence>
<name>A0A645E2S0_9ZZZZ</name>
<evidence type="ECO:0008006" key="2">
    <source>
        <dbReference type="Google" id="ProtNLM"/>
    </source>
</evidence>
<accession>A0A645E2S0</accession>
<protein>
    <recommendedName>
        <fullName evidence="2">Baseplate protein J-like domain-containing protein</fullName>
    </recommendedName>
</protein>
<proteinExistence type="predicted"/>
<dbReference type="AlphaFoldDB" id="A0A645E2S0"/>
<gene>
    <name evidence="1" type="ORF">SDC9_143153</name>
</gene>
<reference evidence="1" key="1">
    <citation type="submission" date="2019-08" db="EMBL/GenBank/DDBJ databases">
        <authorList>
            <person name="Kucharzyk K."/>
            <person name="Murdoch R.W."/>
            <person name="Higgins S."/>
            <person name="Loffler F."/>
        </authorList>
    </citation>
    <scope>NUCLEOTIDE SEQUENCE</scope>
</reference>
<organism evidence="1">
    <name type="scientific">bioreactor metagenome</name>
    <dbReference type="NCBI Taxonomy" id="1076179"/>
    <lineage>
        <taxon>unclassified sequences</taxon>
        <taxon>metagenomes</taxon>
        <taxon>ecological metagenomes</taxon>
    </lineage>
</organism>
<dbReference type="EMBL" id="VSSQ01042417">
    <property type="protein sequence ID" value="MPM95997.1"/>
    <property type="molecule type" value="Genomic_DNA"/>
</dbReference>
<evidence type="ECO:0000313" key="1">
    <source>
        <dbReference type="EMBL" id="MPM95997.1"/>
    </source>
</evidence>
<comment type="caution">
    <text evidence="1">The sequence shown here is derived from an EMBL/GenBank/DDBJ whole genome shotgun (WGS) entry which is preliminary data.</text>
</comment>